<dbReference type="PANTHER" id="PTHR30134">
    <property type="entry name" value="HYDROGENASE PROTEIN ASSEMBLY PROTEIN, NICKEL CHAPERONE"/>
    <property type="match status" value="1"/>
</dbReference>
<dbReference type="GO" id="GO:0008270">
    <property type="term" value="F:zinc ion binding"/>
    <property type="evidence" value="ECO:0007669"/>
    <property type="project" value="TreeGrafter"/>
</dbReference>
<keyword evidence="2" id="KW-0533">Nickel</keyword>
<keyword evidence="7" id="KW-0342">GTP-binding</keyword>
<dbReference type="CDD" id="cd05390">
    <property type="entry name" value="HypB"/>
    <property type="match status" value="1"/>
</dbReference>
<accession>A4BQ10</accession>
<dbReference type="GO" id="GO:0005525">
    <property type="term" value="F:GTP binding"/>
    <property type="evidence" value="ECO:0007669"/>
    <property type="project" value="UniProtKB-KW"/>
</dbReference>
<evidence type="ECO:0000256" key="1">
    <source>
        <dbReference type="ARBA" id="ARBA00006211"/>
    </source>
</evidence>
<evidence type="ECO:0000256" key="7">
    <source>
        <dbReference type="ARBA" id="ARBA00023134"/>
    </source>
</evidence>
<proteinExistence type="inferred from homology"/>
<keyword evidence="6" id="KW-0862">Zinc</keyword>
<dbReference type="SUPFAM" id="SSF52540">
    <property type="entry name" value="P-loop containing nucleoside triphosphate hydrolases"/>
    <property type="match status" value="1"/>
</dbReference>
<dbReference type="Gene3D" id="3.40.50.300">
    <property type="entry name" value="P-loop containing nucleotide triphosphate hydrolases"/>
    <property type="match status" value="1"/>
</dbReference>
<evidence type="ECO:0000313" key="12">
    <source>
        <dbReference type="Proteomes" id="UP000003374"/>
    </source>
</evidence>
<feature type="compositionally biased region" description="Basic residues" evidence="9">
    <location>
        <begin position="34"/>
        <end position="46"/>
    </location>
</feature>
<dbReference type="GO" id="GO:0016151">
    <property type="term" value="F:nickel cation binding"/>
    <property type="evidence" value="ECO:0007669"/>
    <property type="project" value="InterPro"/>
</dbReference>
<gene>
    <name evidence="11" type="ORF">NB231_04630</name>
</gene>
<comment type="caution">
    <text evidence="11">The sequence shown here is derived from an EMBL/GenBank/DDBJ whole genome shotgun (WGS) entry which is preliminary data.</text>
</comment>
<dbReference type="Proteomes" id="UP000003374">
    <property type="component" value="Unassembled WGS sequence"/>
</dbReference>
<dbReference type="RefSeq" id="WP_005000128.1">
    <property type="nucleotide sequence ID" value="NZ_CH672427.1"/>
</dbReference>
<name>A4BQ10_9GAMM</name>
<evidence type="ECO:0000259" key="10">
    <source>
        <dbReference type="Pfam" id="PF02492"/>
    </source>
</evidence>
<dbReference type="InterPro" id="IPR003495">
    <property type="entry name" value="CobW/HypB/UreG_nucleotide-bd"/>
</dbReference>
<dbReference type="STRING" id="314278.NB231_04630"/>
<dbReference type="NCBIfam" id="TIGR00073">
    <property type="entry name" value="hypB"/>
    <property type="match status" value="1"/>
</dbReference>
<dbReference type="eggNOG" id="COG0378">
    <property type="taxonomic scope" value="Bacteria"/>
</dbReference>
<organism evidence="11 12">
    <name type="scientific">Nitrococcus mobilis Nb-231</name>
    <dbReference type="NCBI Taxonomy" id="314278"/>
    <lineage>
        <taxon>Bacteria</taxon>
        <taxon>Pseudomonadati</taxon>
        <taxon>Pseudomonadota</taxon>
        <taxon>Gammaproteobacteria</taxon>
        <taxon>Chromatiales</taxon>
        <taxon>Ectothiorhodospiraceae</taxon>
        <taxon>Nitrococcus</taxon>
    </lineage>
</organism>
<dbReference type="AlphaFoldDB" id="A4BQ10"/>
<dbReference type="GO" id="GO:0051604">
    <property type="term" value="P:protein maturation"/>
    <property type="evidence" value="ECO:0007669"/>
    <property type="project" value="InterPro"/>
</dbReference>
<sequence>MCTSCGCSGDGKASLTDLDTGETRSAGFDEHLNHRGSAHHEHGHAHRHDEAHDHAREQGTTIMLEQALLAKNDHLAMHNRAWLADHNILALNLVSSPGAGKTTLLERTLCELAGAIPISVVEGDQESVFDAERIRATGCRAVQINTGTGCHLDAAMLARGLDELAPPPGSVVMIENVGNLVCPALFDLGESAKVVVLSVTEGDDKPMKYPHMFRAARLMLLNKLDLLAHVDFDLERCIGYARRVNPQIEVLALSARTGEGLDGWYQWLRASASTQRRTQ</sequence>
<evidence type="ECO:0000256" key="9">
    <source>
        <dbReference type="SAM" id="MobiDB-lite"/>
    </source>
</evidence>
<evidence type="ECO:0000256" key="8">
    <source>
        <dbReference type="ARBA" id="ARBA00035238"/>
    </source>
</evidence>
<comment type="similarity">
    <text evidence="1">Belongs to the SIMIBI class G3E GTPase family. HypB/HupM subfamily.</text>
</comment>
<dbReference type="GO" id="GO:0003924">
    <property type="term" value="F:GTPase activity"/>
    <property type="evidence" value="ECO:0007669"/>
    <property type="project" value="InterPro"/>
</dbReference>
<dbReference type="OrthoDB" id="9802035at2"/>
<feature type="region of interest" description="Disordered" evidence="9">
    <location>
        <begin position="1"/>
        <end position="55"/>
    </location>
</feature>
<evidence type="ECO:0000256" key="3">
    <source>
        <dbReference type="ARBA" id="ARBA00022723"/>
    </source>
</evidence>
<keyword evidence="5" id="KW-0378">Hydrolase</keyword>
<dbReference type="PANTHER" id="PTHR30134:SF2">
    <property type="entry name" value="HYDROGENASE MATURATION FACTOR HYPB"/>
    <property type="match status" value="1"/>
</dbReference>
<reference evidence="11 12" key="1">
    <citation type="submission" date="2006-02" db="EMBL/GenBank/DDBJ databases">
        <authorList>
            <person name="Waterbury J."/>
            <person name="Ferriera S."/>
            <person name="Johnson J."/>
            <person name="Kravitz S."/>
            <person name="Halpern A."/>
            <person name="Remington K."/>
            <person name="Beeson K."/>
            <person name="Tran B."/>
            <person name="Rogers Y.-H."/>
            <person name="Friedman R."/>
            <person name="Venter J.C."/>
        </authorList>
    </citation>
    <scope>NUCLEOTIDE SEQUENCE [LARGE SCALE GENOMIC DNA]</scope>
    <source>
        <strain evidence="11 12">Nb-231</strain>
    </source>
</reference>
<keyword evidence="3" id="KW-0479">Metal-binding</keyword>
<dbReference type="HOGENOM" id="CLU_056148_1_0_6"/>
<protein>
    <recommendedName>
        <fullName evidence="8">Hydrogenase maturation factor HypB</fullName>
    </recommendedName>
</protein>
<evidence type="ECO:0000256" key="6">
    <source>
        <dbReference type="ARBA" id="ARBA00022833"/>
    </source>
</evidence>
<keyword evidence="4" id="KW-0547">Nucleotide-binding</keyword>
<dbReference type="InterPro" id="IPR004392">
    <property type="entry name" value="Hyd_mat_HypB"/>
</dbReference>
<evidence type="ECO:0000313" key="11">
    <source>
        <dbReference type="EMBL" id="EAR22165.1"/>
    </source>
</evidence>
<evidence type="ECO:0000256" key="2">
    <source>
        <dbReference type="ARBA" id="ARBA00022596"/>
    </source>
</evidence>
<evidence type="ECO:0000256" key="4">
    <source>
        <dbReference type="ARBA" id="ARBA00022741"/>
    </source>
</evidence>
<dbReference type="EMBL" id="AAOF01000004">
    <property type="protein sequence ID" value="EAR22165.1"/>
    <property type="molecule type" value="Genomic_DNA"/>
</dbReference>
<feature type="domain" description="CobW/HypB/UreG nucleotide-binding" evidence="10">
    <location>
        <begin position="92"/>
        <end position="251"/>
    </location>
</feature>
<dbReference type="InterPro" id="IPR027417">
    <property type="entry name" value="P-loop_NTPase"/>
</dbReference>
<evidence type="ECO:0000256" key="5">
    <source>
        <dbReference type="ARBA" id="ARBA00022801"/>
    </source>
</evidence>
<dbReference type="Pfam" id="PF02492">
    <property type="entry name" value="cobW"/>
    <property type="match status" value="1"/>
</dbReference>
<keyword evidence="12" id="KW-1185">Reference proteome</keyword>